<dbReference type="KEGG" id="pnt:G5B91_25535"/>
<proteinExistence type="predicted"/>
<protein>
    <submittedName>
        <fullName evidence="1">Uncharacterized protein</fullName>
    </submittedName>
</protein>
<dbReference type="RefSeq" id="WP_024762941.1">
    <property type="nucleotide sequence ID" value="NZ_CP049140.1"/>
</dbReference>
<dbReference type="Proteomes" id="UP000501063">
    <property type="component" value="Chromosome"/>
</dbReference>
<dbReference type="AlphaFoldDB" id="A0A6G6J2N7"/>
<evidence type="ECO:0000313" key="1">
    <source>
        <dbReference type="EMBL" id="QIE89443.1"/>
    </source>
</evidence>
<gene>
    <name evidence="1" type="ORF">G5B91_25535</name>
</gene>
<evidence type="ECO:0000313" key="2">
    <source>
        <dbReference type="Proteomes" id="UP000501063"/>
    </source>
</evidence>
<organism evidence="1 2">
    <name type="scientific">Pseudomonas nitroreducens</name>
    <dbReference type="NCBI Taxonomy" id="46680"/>
    <lineage>
        <taxon>Bacteria</taxon>
        <taxon>Pseudomonadati</taxon>
        <taxon>Pseudomonadota</taxon>
        <taxon>Gammaproteobacteria</taxon>
        <taxon>Pseudomonadales</taxon>
        <taxon>Pseudomonadaceae</taxon>
        <taxon>Pseudomonas</taxon>
    </lineage>
</organism>
<name>A0A6G6J2N7_PSENT</name>
<accession>A0A6G6J2N7</accession>
<dbReference type="EMBL" id="CP049140">
    <property type="protein sequence ID" value="QIE89443.1"/>
    <property type="molecule type" value="Genomic_DNA"/>
</dbReference>
<reference evidence="1 2" key="1">
    <citation type="submission" date="2020-02" db="EMBL/GenBank/DDBJ databases">
        <title>Integrative conjugative elements (ICEs) and plasmids drive adaptation of Pseudomonas nitroreducens strain HBP1 to wastewater environment.</title>
        <authorList>
            <person name="Sentchilo V."/>
            <person name="Carraro N."/>
            <person name="Bertelli C."/>
            <person name="van der Meer J.R."/>
        </authorList>
    </citation>
    <scope>NUCLEOTIDE SEQUENCE [LARGE SCALE GENOMIC DNA]</scope>
    <source>
        <strain evidence="1 2">HBP1</strain>
    </source>
</reference>
<sequence length="224" mass="24159">MSYGALFIGNAGQVQIDDNYPCYMEMAVGSYDGSSGTVTVNYPAPVNSPNPPAIFIRPDGAHILRYMRHLGGAGAWTGWTATVYTDSGFTGIVRTGQYKAAALYLPRTGGYGLQVFDSSNRLLFDSNRRVVTILAGAQTWSKVGYNGNYQSNWTTDTWGNAYVAGSYVMASHFMAGFVAPPNSAEIGIGFLNGTAKTQINVFAMRVGRGLAEITTFNWPLVMVN</sequence>